<accession>A0A1N6X0D4</accession>
<dbReference type="EMBL" id="JACHCA010000004">
    <property type="protein sequence ID" value="MBB6127668.1"/>
    <property type="molecule type" value="Genomic_DNA"/>
</dbReference>
<keyword evidence="3" id="KW-1185">Reference proteome</keyword>
<evidence type="ECO:0000313" key="1">
    <source>
        <dbReference type="EMBL" id="MBB6109430.1"/>
    </source>
</evidence>
<gene>
    <name evidence="2" type="ORF">HDF22_001776</name>
    <name evidence="1" type="ORF">HDF23_002177</name>
</gene>
<evidence type="ECO:0000313" key="3">
    <source>
        <dbReference type="Proteomes" id="UP000541583"/>
    </source>
</evidence>
<evidence type="ECO:0000313" key="2">
    <source>
        <dbReference type="EMBL" id="MBB6127668.1"/>
    </source>
</evidence>
<dbReference type="RefSeq" id="WP_139332271.1">
    <property type="nucleotide sequence ID" value="NZ_FTMG01000004.1"/>
</dbReference>
<protein>
    <submittedName>
        <fullName evidence="2">Uncharacterized protein</fullName>
    </submittedName>
</protein>
<proteinExistence type="predicted"/>
<dbReference type="Proteomes" id="UP000548326">
    <property type="component" value="Unassembled WGS sequence"/>
</dbReference>
<comment type="caution">
    <text evidence="2">The sequence shown here is derived from an EMBL/GenBank/DDBJ whole genome shotgun (WGS) entry which is preliminary data.</text>
</comment>
<dbReference type="OrthoDB" id="5507171at2"/>
<dbReference type="EMBL" id="JACHCB010000004">
    <property type="protein sequence ID" value="MBB6109430.1"/>
    <property type="molecule type" value="Genomic_DNA"/>
</dbReference>
<organism evidence="2 4">
    <name type="scientific">Mucilaginibacter lappiensis</name>
    <dbReference type="NCBI Taxonomy" id="354630"/>
    <lineage>
        <taxon>Bacteria</taxon>
        <taxon>Pseudomonadati</taxon>
        <taxon>Bacteroidota</taxon>
        <taxon>Sphingobacteriia</taxon>
        <taxon>Sphingobacteriales</taxon>
        <taxon>Sphingobacteriaceae</taxon>
        <taxon>Mucilaginibacter</taxon>
    </lineage>
</organism>
<dbReference type="AlphaFoldDB" id="A0A1N6X0D4"/>
<name>A0A1N6X0D4_9SPHI</name>
<reference evidence="3 4" key="1">
    <citation type="submission" date="2020-08" db="EMBL/GenBank/DDBJ databases">
        <title>Genomic Encyclopedia of Type Strains, Phase IV (KMG-V): Genome sequencing to study the core and pangenomes of soil and plant-associated prokaryotes.</title>
        <authorList>
            <person name="Whitman W."/>
        </authorList>
    </citation>
    <scope>NUCLEOTIDE SEQUENCE [LARGE SCALE GENOMIC DNA]</scope>
    <source>
        <strain evidence="1 3">ANJLi2</strain>
        <strain evidence="2 4">MP601</strain>
    </source>
</reference>
<sequence>MKNSFTAKRSLIAIAKVTFTVFCLLSIYSCKTKNDEIPSPNSSPQSLTTAKTKVSSNSGVLMGTIDVDGDGVPDNIYNNGSFITVVRASGLSHQYPVGGGAWALLFGNASSIVDLDGVAGAEIPVNIGGSLLIINDRLGTTSTYPIGNGSWAAAPGSIADLDGVAGAEIPIVNGSQLIIITARTGTKSSYPISSGNWAVVQGGTTDLDGVPGAEITIVSGSQLIIFTAKTGQMNSYPMGSGSWAILSNGFQDFDGIPGNDIAITQPESSRNNLIIVHPKSRTTTTYSTLGYWYLVSYANSGTNGVYINLFSTTYNKNYTVVDATKTIR</sequence>
<dbReference type="Proteomes" id="UP000541583">
    <property type="component" value="Unassembled WGS sequence"/>
</dbReference>
<dbReference type="PROSITE" id="PS51257">
    <property type="entry name" value="PROKAR_LIPOPROTEIN"/>
    <property type="match status" value="1"/>
</dbReference>
<evidence type="ECO:0000313" key="4">
    <source>
        <dbReference type="Proteomes" id="UP000548326"/>
    </source>
</evidence>